<dbReference type="AlphaFoldDB" id="A0AAW4N9K0"/>
<accession>A0AAW4N9K0</accession>
<dbReference type="Proteomes" id="UP001196316">
    <property type="component" value="Unassembled WGS sequence"/>
</dbReference>
<proteinExistence type="predicted"/>
<reference evidence="1" key="1">
    <citation type="submission" date="2021-06" db="EMBL/GenBank/DDBJ databases">
        <title>Collection of gut derived symbiotic bacterial strains cultured from healthy donors.</title>
        <authorList>
            <person name="Lin H."/>
            <person name="Littmann E."/>
            <person name="Pamer E.G."/>
        </authorList>
    </citation>
    <scope>NUCLEOTIDE SEQUENCE</scope>
    <source>
        <strain evidence="1">MSK.21.60</strain>
    </source>
</reference>
<organism evidence="1 2">
    <name type="scientific">Segatella copri</name>
    <dbReference type="NCBI Taxonomy" id="165179"/>
    <lineage>
        <taxon>Bacteria</taxon>
        <taxon>Pseudomonadati</taxon>
        <taxon>Bacteroidota</taxon>
        <taxon>Bacteroidia</taxon>
        <taxon>Bacteroidales</taxon>
        <taxon>Prevotellaceae</taxon>
        <taxon>Segatella</taxon>
    </lineage>
</organism>
<sequence>MAQTSVITIGLARIAVGTAAPNGTMPAELTKIGKVYKDTCKIAQDAAEVTEHFEEGKSAPEVRKKTKKVPKVTFSLMDCDPDALVKYIGGEKVNTTGWGFNGDEITSNIAIKIESEQGLDFCIPNADVEAVINADMSAKGIFLVDFTVTPCAVTSGKAISAVPKK</sequence>
<protein>
    <submittedName>
        <fullName evidence="1">Uncharacterized protein</fullName>
    </submittedName>
</protein>
<gene>
    <name evidence="1" type="ORF">KSW80_11065</name>
</gene>
<dbReference type="EMBL" id="JAHOEP010000031">
    <property type="protein sequence ID" value="MBV3408934.1"/>
    <property type="molecule type" value="Genomic_DNA"/>
</dbReference>
<name>A0AAW4N9K0_9BACT</name>
<comment type="caution">
    <text evidence="1">The sequence shown here is derived from an EMBL/GenBank/DDBJ whole genome shotgun (WGS) entry which is preliminary data.</text>
</comment>
<evidence type="ECO:0000313" key="2">
    <source>
        <dbReference type="Proteomes" id="UP001196316"/>
    </source>
</evidence>
<dbReference type="RefSeq" id="WP_217326872.1">
    <property type="nucleotide sequence ID" value="NZ_JAHOEK010000030.1"/>
</dbReference>
<evidence type="ECO:0000313" key="1">
    <source>
        <dbReference type="EMBL" id="MBV3408934.1"/>
    </source>
</evidence>